<sequence length="176" mass="19360">MEAIASLYAAAEALAAELERTQEDPKRLKKVVEDKNRFEYEAWKAAGCPNMEAKDGGELREWRDVGFPMWFMIKSMRTSKPVQNHEQTTFGANNLADASSDASKSPGVAETSADAMVETAFGPRKAIANTPLPAGKDTILGGGRLAEYTFDDEYRENQKTYMKANGLKGLSASRWA</sequence>
<keyword evidence="2" id="KW-1185">Reference proteome</keyword>
<gene>
    <name evidence="1" type="ORF">PG986_007393</name>
</gene>
<proteinExistence type="predicted"/>
<organism evidence="1 2">
    <name type="scientific">Apiospora aurea</name>
    <dbReference type="NCBI Taxonomy" id="335848"/>
    <lineage>
        <taxon>Eukaryota</taxon>
        <taxon>Fungi</taxon>
        <taxon>Dikarya</taxon>
        <taxon>Ascomycota</taxon>
        <taxon>Pezizomycotina</taxon>
        <taxon>Sordariomycetes</taxon>
        <taxon>Xylariomycetidae</taxon>
        <taxon>Amphisphaeriales</taxon>
        <taxon>Apiosporaceae</taxon>
        <taxon>Apiospora</taxon>
    </lineage>
</organism>
<dbReference type="EMBL" id="JAQQWE010000005">
    <property type="protein sequence ID" value="KAK7951665.1"/>
    <property type="molecule type" value="Genomic_DNA"/>
</dbReference>
<protein>
    <submittedName>
        <fullName evidence="1">Uncharacterized protein</fullName>
    </submittedName>
</protein>
<dbReference type="Proteomes" id="UP001391051">
    <property type="component" value="Unassembled WGS sequence"/>
</dbReference>
<reference evidence="1 2" key="1">
    <citation type="submission" date="2023-01" db="EMBL/GenBank/DDBJ databases">
        <title>Analysis of 21 Apiospora genomes using comparative genomics revels a genus with tremendous synthesis potential of carbohydrate active enzymes and secondary metabolites.</title>
        <authorList>
            <person name="Sorensen T."/>
        </authorList>
    </citation>
    <scope>NUCLEOTIDE SEQUENCE [LARGE SCALE GENOMIC DNA]</scope>
    <source>
        <strain evidence="1 2">CBS 24483</strain>
    </source>
</reference>
<comment type="caution">
    <text evidence="1">The sequence shown here is derived from an EMBL/GenBank/DDBJ whole genome shotgun (WGS) entry which is preliminary data.</text>
</comment>
<dbReference type="RefSeq" id="XP_066699727.1">
    <property type="nucleotide sequence ID" value="XM_066843615.1"/>
</dbReference>
<name>A0ABR1QCH2_9PEZI</name>
<evidence type="ECO:0000313" key="2">
    <source>
        <dbReference type="Proteomes" id="UP001391051"/>
    </source>
</evidence>
<evidence type="ECO:0000313" key="1">
    <source>
        <dbReference type="EMBL" id="KAK7951665.1"/>
    </source>
</evidence>
<dbReference type="GeneID" id="92076677"/>
<accession>A0ABR1QCH2</accession>